<dbReference type="RefSeq" id="WP_104679309.1">
    <property type="nucleotide sequence ID" value="NZ_CP026924.1"/>
</dbReference>
<name>A0A2L2L8J4_AGRTU</name>
<organism evidence="1 2">
    <name type="scientific">Agrobacterium tumefaciens</name>
    <dbReference type="NCBI Taxonomy" id="358"/>
    <lineage>
        <taxon>Bacteria</taxon>
        <taxon>Pseudomonadati</taxon>
        <taxon>Pseudomonadota</taxon>
        <taxon>Alphaproteobacteria</taxon>
        <taxon>Hyphomicrobiales</taxon>
        <taxon>Rhizobiaceae</taxon>
        <taxon>Rhizobium/Agrobacterium group</taxon>
        <taxon>Agrobacterium</taxon>
        <taxon>Agrobacterium tumefaciens complex</taxon>
    </lineage>
</organism>
<dbReference type="EMBL" id="CP026924">
    <property type="protein sequence ID" value="AVH40639.1"/>
    <property type="molecule type" value="Genomic_DNA"/>
</dbReference>
<evidence type="ECO:0000313" key="2">
    <source>
        <dbReference type="Proteomes" id="UP000237717"/>
    </source>
</evidence>
<accession>A0A2L2L8J4</accession>
<reference evidence="1 2" key="1">
    <citation type="submission" date="2018-02" db="EMBL/GenBank/DDBJ databases">
        <title>Complete genome sequence of Agrobacterium tumefaciens 1D1609.</title>
        <authorList>
            <person name="Cho S.-T."/>
            <person name="Haryono M."/>
            <person name="Chang H.-H."/>
            <person name="Santos M.N."/>
            <person name="Lai E.-M."/>
            <person name="Kuo C.-H."/>
        </authorList>
    </citation>
    <scope>NUCLEOTIDE SEQUENCE [LARGE SCALE GENOMIC DNA]</scope>
    <source>
        <strain evidence="1 2">1D1609</strain>
    </source>
</reference>
<dbReference type="Proteomes" id="UP000237717">
    <property type="component" value="Chromosome I"/>
</dbReference>
<protein>
    <submittedName>
        <fullName evidence="1">Uncharacterized protein</fullName>
    </submittedName>
</protein>
<gene>
    <name evidence="1" type="ORF">At1D1609_05870</name>
</gene>
<proteinExistence type="predicted"/>
<sequence length="159" mass="17865">MTDKELKTIKFQMMLSESEAEAIDDWSFKLRIRSRAEAIRRLCQIGMTADENVRAVLKESEKSVTNRVDELKVLVELLQEDPDTLDAHEVRILAAEIGKSAMDDQMALKEAIMHLSEPIVAIRNAKSADVAIADAEKATERLTKMIAELKAKANKGKKR</sequence>
<evidence type="ECO:0000313" key="1">
    <source>
        <dbReference type="EMBL" id="AVH40639.1"/>
    </source>
</evidence>
<dbReference type="AlphaFoldDB" id="A0A2L2L8J4"/>